<comment type="caution">
    <text evidence="1">The sequence shown here is derived from an EMBL/GenBank/DDBJ whole genome shotgun (WGS) entry which is preliminary data.</text>
</comment>
<keyword evidence="2" id="KW-1185">Reference proteome</keyword>
<evidence type="ECO:0000313" key="2">
    <source>
        <dbReference type="Proteomes" id="UP000289437"/>
    </source>
</evidence>
<gene>
    <name evidence="1" type="ORF">GRAN_1860</name>
</gene>
<dbReference type="AlphaFoldDB" id="A0A4Q0T777"/>
<reference evidence="2" key="2">
    <citation type="submission" date="2019-02" db="EMBL/GenBank/DDBJ databases">
        <title>Granulicella sibirica sp. nov., a psychrotolerant acidobacterium isolated from an organic soil layer in forested tundra, West Siberia.</title>
        <authorList>
            <person name="Oshkin I.Y."/>
            <person name="Kulichevskaya I.S."/>
            <person name="Rijpstra W.I.C."/>
            <person name="Sinninghe Damste J.S."/>
            <person name="Rakitin A.L."/>
            <person name="Ravin N.V."/>
            <person name="Dedysh S.N."/>
        </authorList>
    </citation>
    <scope>NUCLEOTIDE SEQUENCE [LARGE SCALE GENOMIC DNA]</scope>
    <source>
        <strain evidence="2">AF10</strain>
    </source>
</reference>
<sequence>MATIGHGLRVDLMEVQSGEIVEERFWGRSSGTLRVARGSKEHGET</sequence>
<dbReference type="EMBL" id="RDSM01000001">
    <property type="protein sequence ID" value="RXH58550.1"/>
    <property type="molecule type" value="Genomic_DNA"/>
</dbReference>
<protein>
    <submittedName>
        <fullName evidence="1">Uncharacterized protein</fullName>
    </submittedName>
</protein>
<name>A0A4Q0T777_9BACT</name>
<reference evidence="1 2" key="1">
    <citation type="submission" date="2018-11" db="EMBL/GenBank/DDBJ databases">
        <authorList>
            <person name="Mardanov A.V."/>
            <person name="Ravin N.V."/>
            <person name="Dedysh S.N."/>
        </authorList>
    </citation>
    <scope>NUCLEOTIDE SEQUENCE [LARGE SCALE GENOMIC DNA]</scope>
    <source>
        <strain evidence="1 2">AF10</strain>
    </source>
</reference>
<organism evidence="1 2">
    <name type="scientific">Granulicella sibirica</name>
    <dbReference type="NCBI Taxonomy" id="2479048"/>
    <lineage>
        <taxon>Bacteria</taxon>
        <taxon>Pseudomonadati</taxon>
        <taxon>Acidobacteriota</taxon>
        <taxon>Terriglobia</taxon>
        <taxon>Terriglobales</taxon>
        <taxon>Acidobacteriaceae</taxon>
        <taxon>Granulicella</taxon>
    </lineage>
</organism>
<proteinExistence type="predicted"/>
<accession>A0A4Q0T777</accession>
<evidence type="ECO:0000313" key="1">
    <source>
        <dbReference type="EMBL" id="RXH58550.1"/>
    </source>
</evidence>
<dbReference type="Proteomes" id="UP000289437">
    <property type="component" value="Unassembled WGS sequence"/>
</dbReference>